<reference evidence="1 2" key="1">
    <citation type="submission" date="2021-06" db="EMBL/GenBank/DDBJ databases">
        <authorList>
            <person name="Palmer J.M."/>
        </authorList>
    </citation>
    <scope>NUCLEOTIDE SEQUENCE [LARGE SCALE GENOMIC DNA]</scope>
    <source>
        <strain evidence="1 2">AS_MEX2019</strain>
        <tissue evidence="1">Muscle</tissue>
    </source>
</reference>
<keyword evidence="2" id="KW-1185">Reference proteome</keyword>
<name>A0ABV0XWE4_9TELE</name>
<evidence type="ECO:0000313" key="2">
    <source>
        <dbReference type="Proteomes" id="UP001469553"/>
    </source>
</evidence>
<proteinExistence type="predicted"/>
<dbReference type="EMBL" id="JAHRIP010014968">
    <property type="protein sequence ID" value="MEQ2285837.1"/>
    <property type="molecule type" value="Genomic_DNA"/>
</dbReference>
<accession>A0ABV0XWE4</accession>
<gene>
    <name evidence="1" type="ORF">AMECASPLE_036045</name>
</gene>
<sequence>MLSSSSLNLRITLNSSLTILFRTTEIPSSELFSSIDLLLTCVRKQTFIFNLRPITQIYIIFIVLYLSHHSSPVTNQFMPNRFSFPSNTLSPINSATTDPLLSS</sequence>
<dbReference type="Proteomes" id="UP001469553">
    <property type="component" value="Unassembled WGS sequence"/>
</dbReference>
<organism evidence="1 2">
    <name type="scientific">Ameca splendens</name>
    <dbReference type="NCBI Taxonomy" id="208324"/>
    <lineage>
        <taxon>Eukaryota</taxon>
        <taxon>Metazoa</taxon>
        <taxon>Chordata</taxon>
        <taxon>Craniata</taxon>
        <taxon>Vertebrata</taxon>
        <taxon>Euteleostomi</taxon>
        <taxon>Actinopterygii</taxon>
        <taxon>Neopterygii</taxon>
        <taxon>Teleostei</taxon>
        <taxon>Neoteleostei</taxon>
        <taxon>Acanthomorphata</taxon>
        <taxon>Ovalentaria</taxon>
        <taxon>Atherinomorphae</taxon>
        <taxon>Cyprinodontiformes</taxon>
        <taxon>Goodeidae</taxon>
        <taxon>Ameca</taxon>
    </lineage>
</organism>
<protein>
    <submittedName>
        <fullName evidence="1">Uncharacterized protein</fullName>
    </submittedName>
</protein>
<comment type="caution">
    <text evidence="1">The sequence shown here is derived from an EMBL/GenBank/DDBJ whole genome shotgun (WGS) entry which is preliminary data.</text>
</comment>
<evidence type="ECO:0000313" key="1">
    <source>
        <dbReference type="EMBL" id="MEQ2285837.1"/>
    </source>
</evidence>